<dbReference type="OrthoDB" id="9795624at2"/>
<sequence>MGESERPIILGGPILRRVEDGQAFIWAALSKSYELGAQLFEVTKNGAPAGFHYNELDCSTETRTIRAGKHLYICMIKVSPENGTFPVNTLIGYNLTFKSKREKFDLGDLGLLSPGKPQSIVYGYLAYPTFYINKSKKNKILYGSCRNLHGKGEDVFIKADQVISMDAGGTDRPSALFLIGNQIYADDVADSFIQPIIRMGEDLSGREGELGLIDSRLNDPLLQKQLNQINGRQSICENCCSFTSRKSANHLFTLGEYMVMYLLSWSPELWRQPLAYGMFEPFDELVDSEKIHFYSKDKHSTQYKREYKQLEKRYGKQLDELSNTVEALGAVRRVLANTPTYMIFDEHDITDGWNSSVEWMTEVREAPLGRHVVSNALAAYWLFQGWGNDPDSFVEFEKTMSSYLDINQVGSPEFEEWSSSLWNYDFSHFTAPTVPASVFLDCRILCRKGSEGTSSAYQSGVWEKVKAKLMQSGWKEGEPLILTMPQPVYGSALIETLPGVSGHCRYDFEPWRQNGKDFNEFIHKVGELKPGPCIILSGGRHFASAITSDITFHGEGNRSLTLRQFTSSPIKNMSCSIFKSFMMKWKIWMYARKGTERAVYLFCDGECRPFLSSEKPSNDIDMQCTERIRYLPLNSGTLIETKNNMGVLEYDNEKFIHLLI</sequence>
<comment type="caution">
    <text evidence="1">The sequence shown here is derived from an EMBL/GenBank/DDBJ whole genome shotgun (WGS) entry which is preliminary data.</text>
</comment>
<dbReference type="RefSeq" id="WP_071620048.1">
    <property type="nucleotide sequence ID" value="NZ_MINN01000128.1"/>
</dbReference>
<accession>A0A1J6VW68</accession>
<dbReference type="EMBL" id="MINN01000128">
    <property type="protein sequence ID" value="OIU68620.1"/>
    <property type="molecule type" value="Genomic_DNA"/>
</dbReference>
<proteinExistence type="predicted"/>
<reference evidence="1 2" key="1">
    <citation type="submission" date="2016-09" db="EMBL/GenBank/DDBJ databases">
        <title>Bacillus aquimaris SAMM genome sequence reveals colonization and biosurfactant production capacities.</title>
        <authorList>
            <person name="Waghmode S.R."/>
            <person name="Suryavanshi M.V."/>
        </authorList>
    </citation>
    <scope>NUCLEOTIDE SEQUENCE [LARGE SCALE GENOMIC DNA]</scope>
    <source>
        <strain evidence="1 2">SAMM</strain>
    </source>
</reference>
<evidence type="ECO:0000313" key="2">
    <source>
        <dbReference type="Proteomes" id="UP000182062"/>
    </source>
</evidence>
<dbReference type="AlphaFoldDB" id="A0A1J6VW68"/>
<evidence type="ECO:0000313" key="1">
    <source>
        <dbReference type="EMBL" id="OIU68620.1"/>
    </source>
</evidence>
<name>A0A1J6VW68_9BACI</name>
<dbReference type="Proteomes" id="UP000182062">
    <property type="component" value="Unassembled WGS sequence"/>
</dbReference>
<organism evidence="1 2">
    <name type="scientific">Rossellomorea aquimaris</name>
    <dbReference type="NCBI Taxonomy" id="189382"/>
    <lineage>
        <taxon>Bacteria</taxon>
        <taxon>Bacillati</taxon>
        <taxon>Bacillota</taxon>
        <taxon>Bacilli</taxon>
        <taxon>Bacillales</taxon>
        <taxon>Bacillaceae</taxon>
        <taxon>Rossellomorea</taxon>
    </lineage>
</organism>
<dbReference type="Gene3D" id="3.60.21.70">
    <property type="entry name" value="PhoD-like phosphatase"/>
    <property type="match status" value="1"/>
</dbReference>
<keyword evidence="2" id="KW-1185">Reference proteome</keyword>
<dbReference type="PANTHER" id="PTHR37031:SF2">
    <property type="entry name" value="PHOD-LIKE PHOSPHATASE METALLOPHOSPHATASE DOMAIN-CONTAINING PROTEIN"/>
    <property type="match status" value="1"/>
</dbReference>
<evidence type="ECO:0008006" key="3">
    <source>
        <dbReference type="Google" id="ProtNLM"/>
    </source>
</evidence>
<dbReference type="InterPro" id="IPR038607">
    <property type="entry name" value="PhoD-like_sf"/>
</dbReference>
<gene>
    <name evidence="1" type="ORF">BHE18_16990</name>
</gene>
<protein>
    <recommendedName>
        <fullName evidence="3">PhoD-like phosphatase metallophosphatase domain-containing protein</fullName>
    </recommendedName>
</protein>
<dbReference type="PANTHER" id="PTHR37031">
    <property type="entry name" value="METALLOPHOSPHATASE BINDING DOMAIN PROTEIN"/>
    <property type="match status" value="1"/>
</dbReference>